<reference evidence="3" key="2">
    <citation type="journal article" date="2014" name="ISME J.">
        <title>Microbial stratification in low pH oxic and suboxic macroscopic growths along an acid mine drainage.</title>
        <authorList>
            <person name="Mendez-Garcia C."/>
            <person name="Mesa V."/>
            <person name="Sprenger R.R."/>
            <person name="Richter M."/>
            <person name="Diez M.S."/>
            <person name="Solano J."/>
            <person name="Bargiela R."/>
            <person name="Golyshina O.V."/>
            <person name="Manteca A."/>
            <person name="Ramos J.L."/>
            <person name="Gallego J.R."/>
            <person name="Llorente I."/>
            <person name="Martins Dos Santos V.A."/>
            <person name="Jensen O.N."/>
            <person name="Pelaez A.I."/>
            <person name="Sanchez J."/>
            <person name="Ferrer M."/>
        </authorList>
    </citation>
    <scope>NUCLEOTIDE SEQUENCE</scope>
</reference>
<name>T1B1I7_9ZZZZ</name>
<evidence type="ECO:0000256" key="1">
    <source>
        <dbReference type="SAM" id="Phobius"/>
    </source>
</evidence>
<feature type="domain" description="Serine aminopeptidase S33" evidence="2">
    <location>
        <begin position="40"/>
        <end position="274"/>
    </location>
</feature>
<dbReference type="InterPro" id="IPR022742">
    <property type="entry name" value="Hydrolase_4"/>
</dbReference>
<dbReference type="InterPro" id="IPR029058">
    <property type="entry name" value="AB_hydrolase_fold"/>
</dbReference>
<dbReference type="PANTHER" id="PTHR11614">
    <property type="entry name" value="PHOSPHOLIPASE-RELATED"/>
    <property type="match status" value="1"/>
</dbReference>
<keyword evidence="1" id="KW-1133">Transmembrane helix</keyword>
<keyword evidence="1" id="KW-0472">Membrane</keyword>
<protein>
    <submittedName>
        <fullName evidence="3">Carboxylesterase</fullName>
    </submittedName>
</protein>
<proteinExistence type="predicted"/>
<accession>T1B1I7</accession>
<dbReference type="Gene3D" id="3.40.50.1820">
    <property type="entry name" value="alpha/beta hydrolase"/>
    <property type="match status" value="1"/>
</dbReference>
<dbReference type="InterPro" id="IPR051044">
    <property type="entry name" value="MAG_DAG_Lipase"/>
</dbReference>
<evidence type="ECO:0000259" key="2">
    <source>
        <dbReference type="Pfam" id="PF12146"/>
    </source>
</evidence>
<organism evidence="3">
    <name type="scientific">mine drainage metagenome</name>
    <dbReference type="NCBI Taxonomy" id="410659"/>
    <lineage>
        <taxon>unclassified sequences</taxon>
        <taxon>metagenomes</taxon>
        <taxon>ecological metagenomes</taxon>
    </lineage>
</organism>
<feature type="transmembrane region" description="Helical" evidence="1">
    <location>
        <begin position="108"/>
        <end position="125"/>
    </location>
</feature>
<comment type="caution">
    <text evidence="3">The sequence shown here is derived from an EMBL/GenBank/DDBJ whole genome shotgun (WGS) entry which is preliminary data.</text>
</comment>
<reference evidence="3" key="1">
    <citation type="submission" date="2013-08" db="EMBL/GenBank/DDBJ databases">
        <authorList>
            <person name="Mendez C."/>
            <person name="Richter M."/>
            <person name="Ferrer M."/>
            <person name="Sanchez J."/>
        </authorList>
    </citation>
    <scope>NUCLEOTIDE SEQUENCE</scope>
</reference>
<dbReference type="SUPFAM" id="SSF53474">
    <property type="entry name" value="alpha/beta-Hydrolases"/>
    <property type="match status" value="1"/>
</dbReference>
<evidence type="ECO:0000313" key="3">
    <source>
        <dbReference type="EMBL" id="EQD62438.1"/>
    </source>
</evidence>
<feature type="transmembrane region" description="Helical" evidence="1">
    <location>
        <begin position="145"/>
        <end position="166"/>
    </location>
</feature>
<keyword evidence="1" id="KW-0812">Transmembrane</keyword>
<dbReference type="EMBL" id="AUZY01004615">
    <property type="protein sequence ID" value="EQD62438.1"/>
    <property type="molecule type" value="Genomic_DNA"/>
</dbReference>
<gene>
    <name evidence="3" type="ORF">B1B_07249</name>
</gene>
<dbReference type="Pfam" id="PF12146">
    <property type="entry name" value="Hydrolase_4"/>
    <property type="match status" value="1"/>
</dbReference>
<sequence length="315" mass="35059">MRPRLQSGSQWHSSRKVTLKLSVPMPKQVDYLLPGGRHGVLLIHGLTGTPAEMRFVAKGLNRRGYTVYAMQLAGHCGSFEDLLATGWRDWAASVREAAAKLGTQVDKLFVGGLSMGALLALNYVLEQPETVHGMALYSTTFRYDGWAVPTIAKFSFLLPWMVPLGIGRKRRFTEVFPYGLRDERMRNRIVGAMFGDDSSAAGLPGNPWPALAELYRLARHVRARLPQIHTPALVVHATEDDVASLRNARLVMDELAGPSELLELPESYHMVTLDGERERVIEGSAHFFQRLLRNEHAQPDTSSSLLRHLRAIGAD</sequence>
<dbReference type="AlphaFoldDB" id="T1B1I7"/>